<sequence>MSKSLNLYGGLGVGLVALLTGAYNFADRSVTPIPDEAPRMNAEADTDFQLIASAQASNAAADGKFGLGRPALPEEVAAWDLDVAPDGTGLPPGSGDVWTGEEVFVEQCAVCHGDFAEGVGNWPKLAGGDGTLADEDPLKTVGSYWPYLSTVWDYVHRSMPFGQAQTLTHDEVYAITAYILYSNYLVDDDFVLSNENFLEVEMPNADGFIIDDREEAEKHFWNAEPCMENCKDSVEITMRATILDVTPDEGGTEEEAAAEPAAEETQVASADATAEEPAAEEASAEPAAASIDMALAEEGEKVFRKCKACHQVGDGAKNRTGPVLNGVIGADFAHVDGFRYGKTIQEMSDEGMVWNEENLTAFLADPRGFISGTKMSFAGLRKDDDIKAVIEYLKTFQ</sequence>
<evidence type="ECO:0000313" key="1">
    <source>
        <dbReference type="EMBL" id="MCM2562373.1"/>
    </source>
</evidence>
<evidence type="ECO:0000313" key="2">
    <source>
        <dbReference type="Proteomes" id="UP001203036"/>
    </source>
</evidence>
<protein>
    <submittedName>
        <fullName evidence="1">C-type cytochrome</fullName>
    </submittedName>
</protein>
<organism evidence="1 2">
    <name type="scientific">Lutimaribacter degradans</name>
    <dbReference type="NCBI Taxonomy" id="2945989"/>
    <lineage>
        <taxon>Bacteria</taxon>
        <taxon>Pseudomonadati</taxon>
        <taxon>Pseudomonadota</taxon>
        <taxon>Alphaproteobacteria</taxon>
        <taxon>Rhodobacterales</taxon>
        <taxon>Roseobacteraceae</taxon>
        <taxon>Lutimaribacter</taxon>
    </lineage>
</organism>
<accession>A0ACC5ZVI4</accession>
<proteinExistence type="predicted"/>
<reference evidence="1" key="1">
    <citation type="submission" date="2022-06" db="EMBL/GenBank/DDBJ databases">
        <title>Lutimaribacter sp. EGI FJ00013, a novel bacterium isolated from a salt lake sediment enrichment.</title>
        <authorList>
            <person name="Gao L."/>
            <person name="Fang B.-Z."/>
            <person name="Li W.-J."/>
        </authorList>
    </citation>
    <scope>NUCLEOTIDE SEQUENCE</scope>
    <source>
        <strain evidence="1">EGI FJ00013</strain>
    </source>
</reference>
<dbReference type="Proteomes" id="UP001203036">
    <property type="component" value="Unassembled WGS sequence"/>
</dbReference>
<dbReference type="EMBL" id="JAMQGO010000005">
    <property type="protein sequence ID" value="MCM2562373.1"/>
    <property type="molecule type" value="Genomic_DNA"/>
</dbReference>
<comment type="caution">
    <text evidence="1">The sequence shown here is derived from an EMBL/GenBank/DDBJ whole genome shotgun (WGS) entry which is preliminary data.</text>
</comment>
<name>A0ACC5ZVI4_9RHOB</name>
<keyword evidence="2" id="KW-1185">Reference proteome</keyword>
<gene>
    <name evidence="1" type="ORF">M8744_09475</name>
</gene>